<gene>
    <name evidence="7" type="ORF">FDO65_05875</name>
</gene>
<feature type="transmembrane region" description="Helical" evidence="6">
    <location>
        <begin position="310"/>
        <end position="327"/>
    </location>
</feature>
<keyword evidence="2" id="KW-1003">Cell membrane</keyword>
<comment type="subcellular location">
    <subcellularLocation>
        <location evidence="1">Cell membrane</location>
        <topology evidence="1">Multi-pass membrane protein</topology>
    </subcellularLocation>
</comment>
<evidence type="ECO:0000256" key="4">
    <source>
        <dbReference type="ARBA" id="ARBA00022989"/>
    </source>
</evidence>
<name>A0A4U6QLZ0_9ACTN</name>
<sequence>MAIHPPQSQLSPPPSRTSGSLRRTLGSEDIWMKLAAPVALVILVVVFGSLNSRFLSWPSITSMLADSSIPIVLALGATFAVSLAGIDLSLAATVALGSVTMATAYQAGLPLLVCCAVALLTGLAIGTINGGFIGWVRIPDFIVTLGSLSVVMGLSLIVSQGKPVRIGEQALTALSTGNIGGIRYNFLLAIAVAVVLHVVLFHTRFGTHLLAVGDNADAAKAMGLKVPRIKLAGYMICGAMAGVGAILLTSYIGSSQPATNTDYLLKAIAAVVLGGVSLFGGRATIYGPVIGAILLTFLQSGLTLLGVDAFYSPLVIGVVVLAAATLMRGRK</sequence>
<proteinExistence type="predicted"/>
<dbReference type="PANTHER" id="PTHR32196">
    <property type="entry name" value="ABC TRANSPORTER PERMEASE PROTEIN YPHD-RELATED-RELATED"/>
    <property type="match status" value="1"/>
</dbReference>
<feature type="transmembrane region" description="Helical" evidence="6">
    <location>
        <begin position="108"/>
        <end position="129"/>
    </location>
</feature>
<dbReference type="GO" id="GO:0005886">
    <property type="term" value="C:plasma membrane"/>
    <property type="evidence" value="ECO:0007669"/>
    <property type="project" value="UniProtKB-SubCell"/>
</dbReference>
<feature type="transmembrane region" description="Helical" evidence="6">
    <location>
        <begin position="71"/>
        <end position="96"/>
    </location>
</feature>
<feature type="transmembrane region" description="Helical" evidence="6">
    <location>
        <begin position="181"/>
        <end position="201"/>
    </location>
</feature>
<keyword evidence="3 6" id="KW-0812">Transmembrane</keyword>
<organism evidence="7 8">
    <name type="scientific">Nakamurella flava</name>
    <dbReference type="NCBI Taxonomy" id="2576308"/>
    <lineage>
        <taxon>Bacteria</taxon>
        <taxon>Bacillati</taxon>
        <taxon>Actinomycetota</taxon>
        <taxon>Actinomycetes</taxon>
        <taxon>Nakamurellales</taxon>
        <taxon>Nakamurellaceae</taxon>
        <taxon>Nakamurella</taxon>
    </lineage>
</organism>
<feature type="transmembrane region" description="Helical" evidence="6">
    <location>
        <begin position="141"/>
        <end position="161"/>
    </location>
</feature>
<feature type="transmembrane region" description="Helical" evidence="6">
    <location>
        <begin position="231"/>
        <end position="251"/>
    </location>
</feature>
<dbReference type="InterPro" id="IPR001851">
    <property type="entry name" value="ABC_transp_permease"/>
</dbReference>
<dbReference type="OrthoDB" id="9808136at2"/>
<evidence type="ECO:0000256" key="5">
    <source>
        <dbReference type="ARBA" id="ARBA00023136"/>
    </source>
</evidence>
<accession>A0A4U6QLZ0</accession>
<evidence type="ECO:0000313" key="7">
    <source>
        <dbReference type="EMBL" id="TKV61158.1"/>
    </source>
</evidence>
<feature type="transmembrane region" description="Helical" evidence="6">
    <location>
        <begin position="263"/>
        <end position="280"/>
    </location>
</feature>
<keyword evidence="8" id="KW-1185">Reference proteome</keyword>
<dbReference type="EMBL" id="SZZH01000001">
    <property type="protein sequence ID" value="TKV61158.1"/>
    <property type="molecule type" value="Genomic_DNA"/>
</dbReference>
<evidence type="ECO:0000256" key="2">
    <source>
        <dbReference type="ARBA" id="ARBA00022475"/>
    </source>
</evidence>
<evidence type="ECO:0000256" key="3">
    <source>
        <dbReference type="ARBA" id="ARBA00022692"/>
    </source>
</evidence>
<comment type="caution">
    <text evidence="7">The sequence shown here is derived from an EMBL/GenBank/DDBJ whole genome shotgun (WGS) entry which is preliminary data.</text>
</comment>
<dbReference type="AlphaFoldDB" id="A0A4U6QLZ0"/>
<evidence type="ECO:0000256" key="1">
    <source>
        <dbReference type="ARBA" id="ARBA00004651"/>
    </source>
</evidence>
<dbReference type="PANTHER" id="PTHR32196:SF72">
    <property type="entry name" value="RIBOSE IMPORT PERMEASE PROTEIN RBSC"/>
    <property type="match status" value="1"/>
</dbReference>
<protein>
    <submittedName>
        <fullName evidence="7">ABC transporter permease</fullName>
    </submittedName>
</protein>
<dbReference type="CDD" id="cd06579">
    <property type="entry name" value="TM_PBP1_transp_AraH_like"/>
    <property type="match status" value="1"/>
</dbReference>
<keyword evidence="5 6" id="KW-0472">Membrane</keyword>
<dbReference type="Proteomes" id="UP000306985">
    <property type="component" value="Unassembled WGS sequence"/>
</dbReference>
<feature type="transmembrane region" description="Helical" evidence="6">
    <location>
        <begin position="30"/>
        <end position="50"/>
    </location>
</feature>
<evidence type="ECO:0000313" key="8">
    <source>
        <dbReference type="Proteomes" id="UP000306985"/>
    </source>
</evidence>
<dbReference type="GO" id="GO:0022857">
    <property type="term" value="F:transmembrane transporter activity"/>
    <property type="evidence" value="ECO:0007669"/>
    <property type="project" value="InterPro"/>
</dbReference>
<dbReference type="Pfam" id="PF02653">
    <property type="entry name" value="BPD_transp_2"/>
    <property type="match status" value="1"/>
</dbReference>
<keyword evidence="4 6" id="KW-1133">Transmembrane helix</keyword>
<evidence type="ECO:0000256" key="6">
    <source>
        <dbReference type="SAM" id="Phobius"/>
    </source>
</evidence>
<reference evidence="7 8" key="1">
    <citation type="submission" date="2019-05" db="EMBL/GenBank/DDBJ databases">
        <title>Nakamurella sp. N5BH11, whole genome shotgun sequence.</title>
        <authorList>
            <person name="Tuo L."/>
        </authorList>
    </citation>
    <scope>NUCLEOTIDE SEQUENCE [LARGE SCALE GENOMIC DNA]</scope>
    <source>
        <strain evidence="7 8">N5BH11</strain>
    </source>
</reference>